<dbReference type="InterPro" id="IPR011335">
    <property type="entry name" value="Restrct_endonuc-II-like"/>
</dbReference>
<dbReference type="RefSeq" id="WP_150893039.1">
    <property type="nucleotide sequence ID" value="NZ_VYUY01000009.1"/>
</dbReference>
<reference evidence="3" key="1">
    <citation type="submission" date="2019-09" db="EMBL/GenBank/DDBJ databases">
        <title>Mumia zhuanghuii sp. nov. isolated from the intestinal contents of plateau pika (Ochotona curzoniae) in the Qinghai-Tibet plateau of China.</title>
        <authorList>
            <person name="Tian Z."/>
        </authorList>
    </citation>
    <scope>NUCLEOTIDE SEQUENCE [LARGE SCALE GENOMIC DNA]</scope>
    <source>
        <strain evidence="3">L-033</strain>
    </source>
</reference>
<dbReference type="Gene3D" id="3.90.320.10">
    <property type="match status" value="1"/>
</dbReference>
<evidence type="ECO:0000313" key="2">
    <source>
        <dbReference type="EMBL" id="KAA9133731.1"/>
    </source>
</evidence>
<organism evidence="2 3">
    <name type="scientific">Microbacterium caowuchunii</name>
    <dbReference type="NCBI Taxonomy" id="2614638"/>
    <lineage>
        <taxon>Bacteria</taxon>
        <taxon>Bacillati</taxon>
        <taxon>Actinomycetota</taxon>
        <taxon>Actinomycetes</taxon>
        <taxon>Micrococcales</taxon>
        <taxon>Microbacteriaceae</taxon>
        <taxon>Microbacterium</taxon>
    </lineage>
</organism>
<keyword evidence="3" id="KW-1185">Reference proteome</keyword>
<sequence length="308" mass="34713">MTFRMIDDGSDRERWLDRRTGGVSATDAARIMTGGATGWASLRAEKATGRSFGGNMATRHGREREEVIAAFAEHEFGLIPSTALLAHGELTTDLATPDALSLPYAQPFNIPEEDGLALGVEYEVEEFGEYKTTVKDWPTRNDIPARYFWQIVWQFHVTGARRCRFVFEPHVDFVPIYMQPRVFTFERHEVEDEIEKAIARVGEWRSADLEELPEEFLELDDLVTAHTRAKESAEAAQAVVDELAERIRPLLKEFGRPFEGSEAVASLGAEGTRTSFNRKAFEARFPHVAKKFITETTAKGRLSITARS</sequence>
<evidence type="ECO:0000259" key="1">
    <source>
        <dbReference type="Pfam" id="PF09588"/>
    </source>
</evidence>
<dbReference type="AlphaFoldDB" id="A0A5N0TGM1"/>
<name>A0A5N0TGM1_9MICO</name>
<accession>A0A5N0TGM1</accession>
<protein>
    <submittedName>
        <fullName evidence="2">YqaJ viral recombinase family protein</fullName>
    </submittedName>
</protein>
<dbReference type="InterPro" id="IPR019080">
    <property type="entry name" value="YqaJ_viral_recombinase"/>
</dbReference>
<dbReference type="Pfam" id="PF09588">
    <property type="entry name" value="YqaJ"/>
    <property type="match status" value="1"/>
</dbReference>
<dbReference type="SUPFAM" id="SSF52980">
    <property type="entry name" value="Restriction endonuclease-like"/>
    <property type="match status" value="1"/>
</dbReference>
<dbReference type="EMBL" id="VYUY01000009">
    <property type="protein sequence ID" value="KAA9133731.1"/>
    <property type="molecule type" value="Genomic_DNA"/>
</dbReference>
<evidence type="ECO:0000313" key="3">
    <source>
        <dbReference type="Proteomes" id="UP000326838"/>
    </source>
</evidence>
<gene>
    <name evidence="2" type="ORF">F6B40_08235</name>
</gene>
<feature type="domain" description="YqaJ viral recombinase" evidence="1">
    <location>
        <begin position="15"/>
        <end position="160"/>
    </location>
</feature>
<comment type="caution">
    <text evidence="2">The sequence shown here is derived from an EMBL/GenBank/DDBJ whole genome shotgun (WGS) entry which is preliminary data.</text>
</comment>
<dbReference type="InterPro" id="IPR011604">
    <property type="entry name" value="PDDEXK-like_dom_sf"/>
</dbReference>
<dbReference type="Proteomes" id="UP000326838">
    <property type="component" value="Unassembled WGS sequence"/>
</dbReference>
<proteinExistence type="predicted"/>